<dbReference type="Proteomes" id="UP000149626">
    <property type="component" value="Segment"/>
</dbReference>
<dbReference type="KEGG" id="vg:27246382"/>
<accession>A0A161DIN7</accession>
<dbReference type="EMBL" id="KT698854">
    <property type="protein sequence ID" value="AMB43108.1"/>
    <property type="molecule type" value="Genomic_DNA"/>
</dbReference>
<dbReference type="RefSeq" id="YP_009246406.1">
    <property type="nucleotide sequence ID" value="NC_029899.1"/>
</dbReference>
<sequence length="125" mass="14644">MTPQVRFGKCFSVTCADVYPEELGPLQRQLPGWIQKWLEHYLPTVGSVNPFFVTGFFLPLNDPTRFKFIFTVGGVDFDAPDRQFVNRAFTLANRLDEDLKAFLRLHFGHQMYAWCLPQFNQFEFN</sequence>
<dbReference type="GeneID" id="27246382"/>
<proteinExistence type="predicted"/>
<organism evidence="1 2">
    <name type="scientific">Bat mastadenovirus WIV10</name>
    <dbReference type="NCBI Taxonomy" id="1788432"/>
    <lineage>
        <taxon>Viruses</taxon>
        <taxon>Varidnaviria</taxon>
        <taxon>Bamfordvirae</taxon>
        <taxon>Preplasmiviricota</taxon>
        <taxon>Polisuviricotina</taxon>
        <taxon>Pharingeaviricetes</taxon>
        <taxon>Rowavirales</taxon>
        <taxon>Adenoviridae</taxon>
        <taxon>Mastadenovirus</taxon>
        <taxon>Mastadenovirus rhinolopidae</taxon>
        <taxon>Bat mastadenovirus C</taxon>
    </lineage>
</organism>
<name>A0A161DIN7_9ADEN</name>
<evidence type="ECO:0000313" key="1">
    <source>
        <dbReference type="EMBL" id="AMB43108.1"/>
    </source>
</evidence>
<reference evidence="1 2" key="1">
    <citation type="journal article" date="2016" name="J. Gen. Virol.">
        <title>Novel bat adenoviruses with an extremely large E3 gene.</title>
        <authorList>
            <person name="Tan B."/>
            <person name="Yang X.L."/>
            <person name="Ge X.Y."/>
            <person name="Peng C."/>
            <person name="Zhang Y.Z."/>
            <person name="Zhang L.B."/>
            <person name="Shi Z.L."/>
        </authorList>
    </citation>
    <scope>NUCLEOTIDE SEQUENCE [LARGE SCALE GENOMIC DNA]</scope>
    <source>
        <strain evidence="1">WIV10</strain>
    </source>
</reference>
<protein>
    <submittedName>
        <fullName evidence="1">E4 ORF2</fullName>
    </submittedName>
</protein>
<evidence type="ECO:0000313" key="2">
    <source>
        <dbReference type="Proteomes" id="UP000149626"/>
    </source>
</evidence>
<dbReference type="OrthoDB" id="13132at10239"/>